<evidence type="ECO:0000313" key="4">
    <source>
        <dbReference type="Proteomes" id="UP000886725"/>
    </source>
</evidence>
<gene>
    <name evidence="3" type="ORF">IAC85_02255</name>
</gene>
<dbReference type="EMBL" id="DVFU01000047">
    <property type="protein sequence ID" value="HIQ64541.1"/>
    <property type="molecule type" value="Genomic_DNA"/>
</dbReference>
<evidence type="ECO:0000313" key="3">
    <source>
        <dbReference type="EMBL" id="HIQ64541.1"/>
    </source>
</evidence>
<dbReference type="GO" id="GO:0043743">
    <property type="term" value="F:LPPG:FO 2-phospho-L-lactate transferase activity"/>
    <property type="evidence" value="ECO:0007669"/>
    <property type="project" value="InterPro"/>
</dbReference>
<comment type="function">
    <text evidence="2">Required for morphogenesis under gluconeogenic growth conditions.</text>
</comment>
<dbReference type="InterPro" id="IPR038136">
    <property type="entry name" value="CofD-like_dom_sf"/>
</dbReference>
<dbReference type="CDD" id="cd07187">
    <property type="entry name" value="YvcK_like"/>
    <property type="match status" value="1"/>
</dbReference>
<dbReference type="HAMAP" id="MF_00973">
    <property type="entry name" value="Gluconeogen_factor"/>
    <property type="match status" value="1"/>
</dbReference>
<evidence type="ECO:0000256" key="1">
    <source>
        <dbReference type="ARBA" id="ARBA00022490"/>
    </source>
</evidence>
<organism evidence="3 4">
    <name type="scientific">Candidatus Faecenecus gallistercoris</name>
    <dbReference type="NCBI Taxonomy" id="2840793"/>
    <lineage>
        <taxon>Bacteria</taxon>
        <taxon>Bacillati</taxon>
        <taxon>Bacillota</taxon>
        <taxon>Bacillota incertae sedis</taxon>
        <taxon>Candidatus Faecenecus</taxon>
    </lineage>
</organism>
<evidence type="ECO:0000256" key="2">
    <source>
        <dbReference type="HAMAP-Rule" id="MF_00973"/>
    </source>
</evidence>
<sequence length="315" mass="34789">MKKKIVALGGGTGMSSLLRGLKDFPADITAVITVSDNGSSTGKLRQEFSIPAIGDIRKVLTNLSSLPDEVKEIMEYRFHTYSDLNGHPIGNLILTALLNKTGNLKKSIEYLSTLLDVKQKVLPLSEDSLTLMGETTDGTIIEGEANVTEAGKKIKRVFYKQEPNVLPEVIDAIKEADLVIISMGSLYTSIMPHLICKEVVQAVRHTKGKVMYLCNAMTQPGETDTFTVSDHLEALEKYLGKHTIDVVVASNTKINPDVLHKYQTTEEKDPVVIDYEQIDDMGIELIEGDLLTTEDGTIRHDSMKLSSLIFAYLFK</sequence>
<dbReference type="InterPro" id="IPR010119">
    <property type="entry name" value="Gluconeogen_factor"/>
</dbReference>
<keyword evidence="1 2" id="KW-0963">Cytoplasm</keyword>
<dbReference type="AlphaFoldDB" id="A0A9D0YYE8"/>
<comment type="subcellular location">
    <subcellularLocation>
        <location evidence="2">Cytoplasm</location>
    </subcellularLocation>
</comment>
<dbReference type="PANTHER" id="PTHR30135">
    <property type="entry name" value="UNCHARACTERIZED PROTEIN YVCK-RELATED"/>
    <property type="match status" value="1"/>
</dbReference>
<dbReference type="Proteomes" id="UP000886725">
    <property type="component" value="Unassembled WGS sequence"/>
</dbReference>
<dbReference type="GO" id="GO:0008360">
    <property type="term" value="P:regulation of cell shape"/>
    <property type="evidence" value="ECO:0007669"/>
    <property type="project" value="UniProtKB-UniRule"/>
</dbReference>
<comment type="similarity">
    <text evidence="2">Belongs to the gluconeogenesis factor family.</text>
</comment>
<dbReference type="NCBIfam" id="TIGR01826">
    <property type="entry name" value="CofD_related"/>
    <property type="match status" value="1"/>
</dbReference>
<dbReference type="InterPro" id="IPR002882">
    <property type="entry name" value="CofD"/>
</dbReference>
<reference evidence="3" key="2">
    <citation type="journal article" date="2021" name="PeerJ">
        <title>Extensive microbial diversity within the chicken gut microbiome revealed by metagenomics and culture.</title>
        <authorList>
            <person name="Gilroy R."/>
            <person name="Ravi A."/>
            <person name="Getino M."/>
            <person name="Pursley I."/>
            <person name="Horton D.L."/>
            <person name="Alikhan N.F."/>
            <person name="Baker D."/>
            <person name="Gharbi K."/>
            <person name="Hall N."/>
            <person name="Watson M."/>
            <person name="Adriaenssens E.M."/>
            <person name="Foster-Nyarko E."/>
            <person name="Jarju S."/>
            <person name="Secka A."/>
            <person name="Antonio M."/>
            <person name="Oren A."/>
            <person name="Chaudhuri R.R."/>
            <person name="La Ragione R."/>
            <person name="Hildebrand F."/>
            <person name="Pallen M.J."/>
        </authorList>
    </citation>
    <scope>NUCLEOTIDE SEQUENCE</scope>
    <source>
        <strain evidence="3">CHK165-10780</strain>
    </source>
</reference>
<dbReference type="Pfam" id="PF01933">
    <property type="entry name" value="CofD"/>
    <property type="match status" value="1"/>
</dbReference>
<dbReference type="PANTHER" id="PTHR30135:SF3">
    <property type="entry name" value="GLUCONEOGENESIS FACTOR-RELATED"/>
    <property type="match status" value="1"/>
</dbReference>
<proteinExistence type="inferred from homology"/>
<protein>
    <recommendedName>
        <fullName evidence="2">Putative gluconeogenesis factor</fullName>
    </recommendedName>
</protein>
<dbReference type="GO" id="GO:0005737">
    <property type="term" value="C:cytoplasm"/>
    <property type="evidence" value="ECO:0007669"/>
    <property type="project" value="UniProtKB-SubCell"/>
</dbReference>
<dbReference type="SUPFAM" id="SSF142338">
    <property type="entry name" value="CofD-like"/>
    <property type="match status" value="1"/>
</dbReference>
<comment type="caution">
    <text evidence="3">The sequence shown here is derived from an EMBL/GenBank/DDBJ whole genome shotgun (WGS) entry which is preliminary data.</text>
</comment>
<dbReference type="Gene3D" id="3.40.50.10680">
    <property type="entry name" value="CofD-like domains"/>
    <property type="match status" value="1"/>
</dbReference>
<accession>A0A9D0YYE8</accession>
<name>A0A9D0YYE8_9FIRM</name>
<reference evidence="3" key="1">
    <citation type="submission" date="2020-10" db="EMBL/GenBank/DDBJ databases">
        <authorList>
            <person name="Gilroy R."/>
        </authorList>
    </citation>
    <scope>NUCLEOTIDE SEQUENCE</scope>
    <source>
        <strain evidence="3">CHK165-10780</strain>
    </source>
</reference>